<keyword evidence="1" id="KW-0472">Membrane</keyword>
<keyword evidence="1" id="KW-1133">Transmembrane helix</keyword>
<accession>A0A1F7XAT3</accession>
<dbReference type="AlphaFoldDB" id="A0A1F7XAT3"/>
<organism evidence="2 3">
    <name type="scientific">Candidatus Woesebacteria bacterium RBG_16_34_12</name>
    <dbReference type="NCBI Taxonomy" id="1802480"/>
    <lineage>
        <taxon>Bacteria</taxon>
        <taxon>Candidatus Woeseibacteriota</taxon>
    </lineage>
</organism>
<feature type="transmembrane region" description="Helical" evidence="1">
    <location>
        <begin position="44"/>
        <end position="67"/>
    </location>
</feature>
<feature type="transmembrane region" description="Helical" evidence="1">
    <location>
        <begin position="12"/>
        <end position="32"/>
    </location>
</feature>
<evidence type="ECO:0000313" key="3">
    <source>
        <dbReference type="Proteomes" id="UP000177053"/>
    </source>
</evidence>
<evidence type="ECO:0000256" key="1">
    <source>
        <dbReference type="SAM" id="Phobius"/>
    </source>
</evidence>
<sequence>MSHNRVTKIIQYFIFIITGVFLEFWIFTYSQLLSIRDILFNQSIIWGHFAALMIIGNLSLIALYYMVNKLTERLLKLKTNLSLTTALIWAASFVVIILYYYS</sequence>
<feature type="transmembrane region" description="Helical" evidence="1">
    <location>
        <begin position="79"/>
        <end position="101"/>
    </location>
</feature>
<gene>
    <name evidence="2" type="ORF">A2Z22_03190</name>
</gene>
<reference evidence="2 3" key="1">
    <citation type="journal article" date="2016" name="Nat. Commun.">
        <title>Thousands of microbial genomes shed light on interconnected biogeochemical processes in an aquifer system.</title>
        <authorList>
            <person name="Anantharaman K."/>
            <person name="Brown C.T."/>
            <person name="Hug L.A."/>
            <person name="Sharon I."/>
            <person name="Castelle C.J."/>
            <person name="Probst A.J."/>
            <person name="Thomas B.C."/>
            <person name="Singh A."/>
            <person name="Wilkins M.J."/>
            <person name="Karaoz U."/>
            <person name="Brodie E.L."/>
            <person name="Williams K.H."/>
            <person name="Hubbard S.S."/>
            <person name="Banfield J.F."/>
        </authorList>
    </citation>
    <scope>NUCLEOTIDE SEQUENCE [LARGE SCALE GENOMIC DNA]</scope>
</reference>
<comment type="caution">
    <text evidence="2">The sequence shown here is derived from an EMBL/GenBank/DDBJ whole genome shotgun (WGS) entry which is preliminary data.</text>
</comment>
<dbReference type="Proteomes" id="UP000177053">
    <property type="component" value="Unassembled WGS sequence"/>
</dbReference>
<evidence type="ECO:0000313" key="2">
    <source>
        <dbReference type="EMBL" id="OGM12073.1"/>
    </source>
</evidence>
<dbReference type="EMBL" id="MGFS01000003">
    <property type="protein sequence ID" value="OGM12073.1"/>
    <property type="molecule type" value="Genomic_DNA"/>
</dbReference>
<name>A0A1F7XAT3_9BACT</name>
<keyword evidence="1" id="KW-0812">Transmembrane</keyword>
<protein>
    <submittedName>
        <fullName evidence="2">Uncharacterized protein</fullName>
    </submittedName>
</protein>
<proteinExistence type="predicted"/>